<proteinExistence type="predicted"/>
<feature type="region of interest" description="Disordered" evidence="1">
    <location>
        <begin position="8"/>
        <end position="39"/>
    </location>
</feature>
<feature type="compositionally biased region" description="Low complexity" evidence="1">
    <location>
        <begin position="10"/>
        <end position="22"/>
    </location>
</feature>
<sequence>MIISLLNARSSHTGTVHIHSSGSGSGHRSHSQGISSSNTNMDAYRLYPIPASPGVLKQEQSLGTRNGKDVDSNQDLSNKILTDVDLEPGLKVQATYHSDAVGR</sequence>
<accession>A0ABR1ILU4</accession>
<dbReference type="Proteomes" id="UP001498398">
    <property type="component" value="Unassembled WGS sequence"/>
</dbReference>
<protein>
    <submittedName>
        <fullName evidence="2">Uncharacterized protein</fullName>
    </submittedName>
</protein>
<evidence type="ECO:0000256" key="1">
    <source>
        <dbReference type="SAM" id="MobiDB-lite"/>
    </source>
</evidence>
<reference evidence="2 3" key="1">
    <citation type="submission" date="2024-01" db="EMBL/GenBank/DDBJ databases">
        <title>A draft genome for the cacao thread blight pathogen Marasmiellus scandens.</title>
        <authorList>
            <person name="Baruah I.K."/>
            <person name="Leung J."/>
            <person name="Bukari Y."/>
            <person name="Amoako-Attah I."/>
            <person name="Meinhardt L.W."/>
            <person name="Bailey B.A."/>
            <person name="Cohen S.P."/>
        </authorList>
    </citation>
    <scope>NUCLEOTIDE SEQUENCE [LARGE SCALE GENOMIC DNA]</scope>
    <source>
        <strain evidence="2 3">GH-19</strain>
    </source>
</reference>
<organism evidence="2 3">
    <name type="scientific">Marasmiellus scandens</name>
    <dbReference type="NCBI Taxonomy" id="2682957"/>
    <lineage>
        <taxon>Eukaryota</taxon>
        <taxon>Fungi</taxon>
        <taxon>Dikarya</taxon>
        <taxon>Basidiomycota</taxon>
        <taxon>Agaricomycotina</taxon>
        <taxon>Agaricomycetes</taxon>
        <taxon>Agaricomycetidae</taxon>
        <taxon>Agaricales</taxon>
        <taxon>Marasmiineae</taxon>
        <taxon>Omphalotaceae</taxon>
        <taxon>Marasmiellus</taxon>
    </lineage>
</organism>
<name>A0ABR1ILU4_9AGAR</name>
<gene>
    <name evidence="2" type="ORF">VKT23_020649</name>
</gene>
<dbReference type="EMBL" id="JBANRG010000146">
    <property type="protein sequence ID" value="KAK7433643.1"/>
    <property type="molecule type" value="Genomic_DNA"/>
</dbReference>
<keyword evidence="3" id="KW-1185">Reference proteome</keyword>
<evidence type="ECO:0000313" key="3">
    <source>
        <dbReference type="Proteomes" id="UP001498398"/>
    </source>
</evidence>
<evidence type="ECO:0000313" key="2">
    <source>
        <dbReference type="EMBL" id="KAK7433643.1"/>
    </source>
</evidence>
<comment type="caution">
    <text evidence="2">The sequence shown here is derived from an EMBL/GenBank/DDBJ whole genome shotgun (WGS) entry which is preliminary data.</text>
</comment>